<comment type="caution">
    <text evidence="2">The sequence shown here is derived from an EMBL/GenBank/DDBJ whole genome shotgun (WGS) entry which is preliminary data.</text>
</comment>
<dbReference type="Proteomes" id="UP001283361">
    <property type="component" value="Unassembled WGS sequence"/>
</dbReference>
<feature type="region of interest" description="Disordered" evidence="1">
    <location>
        <begin position="91"/>
        <end position="113"/>
    </location>
</feature>
<dbReference type="AlphaFoldDB" id="A0AAE0YG40"/>
<evidence type="ECO:0000313" key="3">
    <source>
        <dbReference type="Proteomes" id="UP001283361"/>
    </source>
</evidence>
<protein>
    <submittedName>
        <fullName evidence="2">Uncharacterized protein</fullName>
    </submittedName>
</protein>
<feature type="compositionally biased region" description="Polar residues" evidence="1">
    <location>
        <begin position="101"/>
        <end position="113"/>
    </location>
</feature>
<gene>
    <name evidence="2" type="ORF">RRG08_062307</name>
</gene>
<evidence type="ECO:0000256" key="1">
    <source>
        <dbReference type="SAM" id="MobiDB-lite"/>
    </source>
</evidence>
<reference evidence="2" key="1">
    <citation type="journal article" date="2023" name="G3 (Bethesda)">
        <title>A reference genome for the long-term kleptoplast-retaining sea slug Elysia crispata morphotype clarki.</title>
        <authorList>
            <person name="Eastman K.E."/>
            <person name="Pendleton A.L."/>
            <person name="Shaikh M.A."/>
            <person name="Suttiyut T."/>
            <person name="Ogas R."/>
            <person name="Tomko P."/>
            <person name="Gavelis G."/>
            <person name="Widhalm J.R."/>
            <person name="Wisecaver J.H."/>
        </authorList>
    </citation>
    <scope>NUCLEOTIDE SEQUENCE</scope>
    <source>
        <strain evidence="2">ECLA1</strain>
    </source>
</reference>
<dbReference type="EMBL" id="JAWDGP010006253">
    <property type="protein sequence ID" value="KAK3744657.1"/>
    <property type="molecule type" value="Genomic_DNA"/>
</dbReference>
<name>A0AAE0YG40_9GAST</name>
<proteinExistence type="predicted"/>
<keyword evidence="3" id="KW-1185">Reference proteome</keyword>
<evidence type="ECO:0000313" key="2">
    <source>
        <dbReference type="EMBL" id="KAK3744657.1"/>
    </source>
</evidence>
<organism evidence="2 3">
    <name type="scientific">Elysia crispata</name>
    <name type="common">lettuce slug</name>
    <dbReference type="NCBI Taxonomy" id="231223"/>
    <lineage>
        <taxon>Eukaryota</taxon>
        <taxon>Metazoa</taxon>
        <taxon>Spiralia</taxon>
        <taxon>Lophotrochozoa</taxon>
        <taxon>Mollusca</taxon>
        <taxon>Gastropoda</taxon>
        <taxon>Heterobranchia</taxon>
        <taxon>Euthyneura</taxon>
        <taxon>Panpulmonata</taxon>
        <taxon>Sacoglossa</taxon>
        <taxon>Placobranchoidea</taxon>
        <taxon>Plakobranchidae</taxon>
        <taxon>Elysia</taxon>
    </lineage>
</organism>
<sequence length="113" mass="12628">MSRERQAESCTRPLQKKIMLKKKLKTPSGLVREKSFLPSGRLCLEDLRSALNQASLDECSNLPLTPLHQTSADLGDTTLLNVSDSAQPYSVDRRWRKETSAPVQCQAQFPSPT</sequence>
<accession>A0AAE0YG40</accession>